<protein>
    <submittedName>
        <fullName evidence="1">Uncharacterized protein</fullName>
    </submittedName>
</protein>
<evidence type="ECO:0000313" key="1">
    <source>
        <dbReference type="EMBL" id="KAG8370428.1"/>
    </source>
</evidence>
<dbReference type="AlphaFoldDB" id="A0AAV6WJS7"/>
<reference evidence="1" key="1">
    <citation type="submission" date="2019-10" db="EMBL/GenBank/DDBJ databases">
        <authorList>
            <person name="Zhang R."/>
            <person name="Pan Y."/>
            <person name="Wang J."/>
            <person name="Ma R."/>
            <person name="Yu S."/>
        </authorList>
    </citation>
    <scope>NUCLEOTIDE SEQUENCE</scope>
    <source>
        <strain evidence="1">LA-IB0</strain>
        <tissue evidence="1">Leaf</tissue>
    </source>
</reference>
<gene>
    <name evidence="1" type="ORF">BUALT_Bualt14G0115800</name>
</gene>
<organism evidence="1 2">
    <name type="scientific">Buddleja alternifolia</name>
    <dbReference type="NCBI Taxonomy" id="168488"/>
    <lineage>
        <taxon>Eukaryota</taxon>
        <taxon>Viridiplantae</taxon>
        <taxon>Streptophyta</taxon>
        <taxon>Embryophyta</taxon>
        <taxon>Tracheophyta</taxon>
        <taxon>Spermatophyta</taxon>
        <taxon>Magnoliopsida</taxon>
        <taxon>eudicotyledons</taxon>
        <taxon>Gunneridae</taxon>
        <taxon>Pentapetalae</taxon>
        <taxon>asterids</taxon>
        <taxon>lamiids</taxon>
        <taxon>Lamiales</taxon>
        <taxon>Scrophulariaceae</taxon>
        <taxon>Buddlejeae</taxon>
        <taxon>Buddleja</taxon>
    </lineage>
</organism>
<keyword evidence="2" id="KW-1185">Reference proteome</keyword>
<dbReference type="Proteomes" id="UP000826271">
    <property type="component" value="Unassembled WGS sequence"/>
</dbReference>
<dbReference type="EMBL" id="WHWC01000014">
    <property type="protein sequence ID" value="KAG8370428.1"/>
    <property type="molecule type" value="Genomic_DNA"/>
</dbReference>
<accession>A0AAV6WJS7</accession>
<proteinExistence type="predicted"/>
<name>A0AAV6WJS7_9LAMI</name>
<sequence>MDSIWRARNHLIHHHILPIESIITARADKLSLEHSEAQMVCSIQAKQQSLTSIWSPPPKDWFSSGDVLFAAARNFFAHNATQAEVEGLNDAAIWADILQIPRCLFESDSEGTVKMALCFLDSADWHSKVLVRPYTIFFKSGLNGLSSLLVAKLVRLPMLWRSGLFTRIGTTLFVSRI</sequence>
<evidence type="ECO:0000313" key="2">
    <source>
        <dbReference type="Proteomes" id="UP000826271"/>
    </source>
</evidence>
<comment type="caution">
    <text evidence="1">The sequence shown here is derived from an EMBL/GenBank/DDBJ whole genome shotgun (WGS) entry which is preliminary data.</text>
</comment>